<name>A0AC61RN54_9FIRM</name>
<keyword evidence="2" id="KW-1185">Reference proteome</keyword>
<evidence type="ECO:0000313" key="1">
    <source>
        <dbReference type="EMBL" id="TGY87507.1"/>
    </source>
</evidence>
<evidence type="ECO:0000313" key="2">
    <source>
        <dbReference type="Proteomes" id="UP000304953"/>
    </source>
</evidence>
<dbReference type="Proteomes" id="UP000304953">
    <property type="component" value="Unassembled WGS sequence"/>
</dbReference>
<reference evidence="1" key="1">
    <citation type="submission" date="2019-04" db="EMBL/GenBank/DDBJ databases">
        <title>Microbes associate with the intestines of laboratory mice.</title>
        <authorList>
            <person name="Navarre W."/>
            <person name="Wong E."/>
            <person name="Huang K."/>
            <person name="Tropini C."/>
            <person name="Ng K."/>
            <person name="Yu B."/>
        </authorList>
    </citation>
    <scope>NUCLEOTIDE SEQUENCE</scope>
    <source>
        <strain evidence="1">NM01_1-7b</strain>
    </source>
</reference>
<accession>A0AC61RN54</accession>
<comment type="caution">
    <text evidence="1">The sequence shown here is derived from an EMBL/GenBank/DDBJ whole genome shotgun (WGS) entry which is preliminary data.</text>
</comment>
<proteinExistence type="predicted"/>
<organism evidence="1 2">
    <name type="scientific">Petralouisia muris</name>
    <dbReference type="NCBI Taxonomy" id="3032872"/>
    <lineage>
        <taxon>Bacteria</taxon>
        <taxon>Bacillati</taxon>
        <taxon>Bacillota</taxon>
        <taxon>Clostridia</taxon>
        <taxon>Lachnospirales</taxon>
        <taxon>Lachnospiraceae</taxon>
        <taxon>Petralouisia</taxon>
    </lineage>
</organism>
<gene>
    <name evidence="1" type="ORF">E5329_26570</name>
</gene>
<sequence>MSMSEKIRIALVKRKISITELATNLGTTQSNLSNKLKRDNFSEKELTQIADILNCDFKGLFVMRDTGEEI</sequence>
<dbReference type="EMBL" id="SRYA01000113">
    <property type="protein sequence ID" value="TGY87507.1"/>
    <property type="molecule type" value="Genomic_DNA"/>
</dbReference>
<protein>
    <submittedName>
        <fullName evidence="1">XRE family transcriptional regulator</fullName>
    </submittedName>
</protein>